<name>A0A430FTP6_9BIFI</name>
<keyword evidence="2" id="KW-0418">Kinase</keyword>
<proteinExistence type="predicted"/>
<organism evidence="2 3">
    <name type="scientific">Bifidobacterium samirii</name>
    <dbReference type="NCBI Taxonomy" id="2306974"/>
    <lineage>
        <taxon>Bacteria</taxon>
        <taxon>Bacillati</taxon>
        <taxon>Actinomycetota</taxon>
        <taxon>Actinomycetes</taxon>
        <taxon>Bifidobacteriales</taxon>
        <taxon>Bifidobacteriaceae</taxon>
        <taxon>Bifidobacterium</taxon>
    </lineage>
</organism>
<evidence type="ECO:0000313" key="2">
    <source>
        <dbReference type="EMBL" id="RSX56273.1"/>
    </source>
</evidence>
<dbReference type="Proteomes" id="UP000287470">
    <property type="component" value="Unassembled WGS sequence"/>
</dbReference>
<dbReference type="EMBL" id="QXGK01000011">
    <property type="protein sequence ID" value="RSX56273.1"/>
    <property type="molecule type" value="Genomic_DNA"/>
</dbReference>
<keyword evidence="2" id="KW-0808">Transferase</keyword>
<reference evidence="2 3" key="1">
    <citation type="submission" date="2018-09" db="EMBL/GenBank/DDBJ databases">
        <title>Characterization of the phylogenetic diversity of five novel species belonging to the genus Bifidobacterium.</title>
        <authorList>
            <person name="Lugli G.A."/>
            <person name="Duranti S."/>
            <person name="Milani C."/>
        </authorList>
    </citation>
    <scope>NUCLEOTIDE SEQUENCE [LARGE SCALE GENOMIC DNA]</scope>
    <source>
        <strain evidence="2 3">2033B</strain>
    </source>
</reference>
<protein>
    <submittedName>
        <fullName evidence="2">Uridine kinase</fullName>
    </submittedName>
</protein>
<accession>A0A430FTP6</accession>
<comment type="caution">
    <text evidence="2">The sequence shown here is derived from an EMBL/GenBank/DDBJ whole genome shotgun (WGS) entry which is preliminary data.</text>
</comment>
<gene>
    <name evidence="2" type="ORF">D2E24_1262</name>
</gene>
<evidence type="ECO:0000313" key="3">
    <source>
        <dbReference type="Proteomes" id="UP000287470"/>
    </source>
</evidence>
<dbReference type="AlphaFoldDB" id="A0A430FTP6"/>
<sequence length="274" mass="28136">MTDTAIARRLTALTATGLCLIGLTACSTPAADQPAASGGDDATTGASSGDAAREFTACLTGKGLDARLYASTLDASGNGVEDAVELRMLDASGNPVAVGGDSDGASISSDSATSFDDLYPGAAYTVVTDDGAWVTFPNAQALAGSPYAASQQDYATCEAQVPAFSQPVQDAAGQQTWSDDDKRAALDFARQARDRGFSWVQDPTADAPTTIMIPDTVGEGELRRFLEACPMDDLNANVTLGFAGTPDEFGYDYTKVMDETSGAASTSSPATTEN</sequence>
<feature type="chain" id="PRO_5019123473" evidence="1">
    <location>
        <begin position="31"/>
        <end position="274"/>
    </location>
</feature>
<dbReference type="RefSeq" id="WP_125968530.1">
    <property type="nucleotide sequence ID" value="NZ_QXGK01000011.1"/>
</dbReference>
<dbReference type="OrthoDB" id="3231829at2"/>
<keyword evidence="3" id="KW-1185">Reference proteome</keyword>
<evidence type="ECO:0000256" key="1">
    <source>
        <dbReference type="SAM" id="SignalP"/>
    </source>
</evidence>
<keyword evidence="1" id="KW-0732">Signal</keyword>
<dbReference type="GO" id="GO:0016301">
    <property type="term" value="F:kinase activity"/>
    <property type="evidence" value="ECO:0007669"/>
    <property type="project" value="UniProtKB-KW"/>
</dbReference>
<feature type="signal peptide" evidence="1">
    <location>
        <begin position="1"/>
        <end position="30"/>
    </location>
</feature>